<comment type="similarity">
    <text evidence="2 6">Belongs to the FliS family.</text>
</comment>
<dbReference type="NCBIfam" id="TIGR00208">
    <property type="entry name" value="fliS"/>
    <property type="match status" value="1"/>
</dbReference>
<name>A0A5R9Q0M2_9GAMM</name>
<evidence type="ECO:0000256" key="4">
    <source>
        <dbReference type="ARBA" id="ARBA00022795"/>
    </source>
</evidence>
<dbReference type="InterPro" id="IPR003713">
    <property type="entry name" value="FliS"/>
</dbReference>
<dbReference type="GO" id="GO:0071973">
    <property type="term" value="P:bacterial-type flagellum-dependent cell motility"/>
    <property type="evidence" value="ECO:0007669"/>
    <property type="project" value="TreeGrafter"/>
</dbReference>
<evidence type="ECO:0000313" key="8">
    <source>
        <dbReference type="Proteomes" id="UP000309186"/>
    </source>
</evidence>
<dbReference type="PANTHER" id="PTHR34773:SF1">
    <property type="entry name" value="FLAGELLAR SECRETION CHAPERONE FLIS"/>
    <property type="match status" value="1"/>
</dbReference>
<dbReference type="Pfam" id="PF02561">
    <property type="entry name" value="FliS"/>
    <property type="match status" value="1"/>
</dbReference>
<keyword evidence="3 6" id="KW-0963">Cytoplasm</keyword>
<keyword evidence="7" id="KW-0969">Cilium</keyword>
<evidence type="ECO:0000256" key="6">
    <source>
        <dbReference type="PIRNR" id="PIRNR039090"/>
    </source>
</evidence>
<organism evidence="7 8">
    <name type="scientific">Pseudoalteromonas phenolica</name>
    <dbReference type="NCBI Taxonomy" id="161398"/>
    <lineage>
        <taxon>Bacteria</taxon>
        <taxon>Pseudomonadati</taxon>
        <taxon>Pseudomonadota</taxon>
        <taxon>Gammaproteobacteria</taxon>
        <taxon>Alteromonadales</taxon>
        <taxon>Pseudoalteromonadaceae</taxon>
        <taxon>Pseudoalteromonas</taxon>
    </lineage>
</organism>
<dbReference type="Proteomes" id="UP000309186">
    <property type="component" value="Unassembled WGS sequence"/>
</dbReference>
<dbReference type="OrthoDB" id="9792010at2"/>
<reference evidence="7 8" key="1">
    <citation type="submission" date="2018-01" db="EMBL/GenBank/DDBJ databases">
        <title>Co-occurrence of chitin degradation, pigmentation and bioactivity in marine Pseudoalteromonas.</title>
        <authorList>
            <person name="Paulsen S."/>
            <person name="Gram L."/>
            <person name="Machado H."/>
        </authorList>
    </citation>
    <scope>NUCLEOTIDE SEQUENCE [LARGE SCALE GENOMIC DNA]</scope>
    <source>
        <strain evidence="7 8">S3663</strain>
    </source>
</reference>
<keyword evidence="7" id="KW-0966">Cell projection</keyword>
<dbReference type="PIRSF" id="PIRSF039090">
    <property type="entry name" value="Flis"/>
    <property type="match status" value="1"/>
</dbReference>
<evidence type="ECO:0000256" key="1">
    <source>
        <dbReference type="ARBA" id="ARBA00004514"/>
    </source>
</evidence>
<keyword evidence="4 6" id="KW-1005">Bacterial flagellum biogenesis</keyword>
<dbReference type="SUPFAM" id="SSF101116">
    <property type="entry name" value="Flagellar export chaperone FliS"/>
    <property type="match status" value="1"/>
</dbReference>
<evidence type="ECO:0000256" key="3">
    <source>
        <dbReference type="ARBA" id="ARBA00022490"/>
    </source>
</evidence>
<dbReference type="Gene3D" id="1.20.120.340">
    <property type="entry name" value="Flagellar protein FliS"/>
    <property type="match status" value="1"/>
</dbReference>
<dbReference type="InterPro" id="IPR036584">
    <property type="entry name" value="FliS_sf"/>
</dbReference>
<proteinExistence type="inferred from homology"/>
<comment type="subcellular location">
    <subcellularLocation>
        <location evidence="1 6">Cytoplasm</location>
        <location evidence="1 6">Cytosol</location>
    </subcellularLocation>
</comment>
<comment type="caution">
    <text evidence="7">The sequence shown here is derived from an EMBL/GenBank/DDBJ whole genome shotgun (WGS) entry which is preliminary data.</text>
</comment>
<evidence type="ECO:0000256" key="5">
    <source>
        <dbReference type="ARBA" id="ARBA00023186"/>
    </source>
</evidence>
<evidence type="ECO:0000313" key="7">
    <source>
        <dbReference type="EMBL" id="TLX45937.1"/>
    </source>
</evidence>
<dbReference type="GO" id="GO:0005829">
    <property type="term" value="C:cytosol"/>
    <property type="evidence" value="ECO:0007669"/>
    <property type="project" value="UniProtKB-SubCell"/>
</dbReference>
<keyword evidence="7" id="KW-0282">Flagellum</keyword>
<dbReference type="GO" id="GO:0044780">
    <property type="term" value="P:bacterial-type flagellum assembly"/>
    <property type="evidence" value="ECO:0007669"/>
    <property type="project" value="InterPro"/>
</dbReference>
<dbReference type="AlphaFoldDB" id="A0A5R9Q0M2"/>
<dbReference type="PANTHER" id="PTHR34773">
    <property type="entry name" value="FLAGELLAR SECRETION CHAPERONE FLIS"/>
    <property type="match status" value="1"/>
</dbReference>
<evidence type="ECO:0000256" key="2">
    <source>
        <dbReference type="ARBA" id="ARBA00008787"/>
    </source>
</evidence>
<dbReference type="RefSeq" id="WP_138483424.1">
    <property type="nucleotide sequence ID" value="NZ_PPSW01000027.1"/>
</dbReference>
<protein>
    <recommendedName>
        <fullName evidence="6">Flagellar secretion chaperone FliS</fullName>
    </recommendedName>
</protein>
<accession>A0A5R9Q0M2</accession>
<dbReference type="CDD" id="cd16098">
    <property type="entry name" value="FliS"/>
    <property type="match status" value="1"/>
</dbReference>
<sequence length="128" mass="14561">MQHSSIKKFKQVKVSSVSEMTPYEQVKLVFSNITGKLSAAKLLIERRDFENKGLLISDCITLLGALQQILDFEQGKEISTNLDSLYDYCQKLLLDANLHNDIQKIDEVLSIMTEIKSGWESIPPEQRS</sequence>
<gene>
    <name evidence="7" type="primary">fliS</name>
    <name evidence="7" type="ORF">C1E24_16795</name>
</gene>
<dbReference type="EMBL" id="PPSW01000027">
    <property type="protein sequence ID" value="TLX45937.1"/>
    <property type="molecule type" value="Genomic_DNA"/>
</dbReference>
<keyword evidence="5" id="KW-0143">Chaperone</keyword>